<dbReference type="InterPro" id="IPR042089">
    <property type="entry name" value="Peptidase_M13_dom_2"/>
</dbReference>
<dbReference type="CDD" id="cd08662">
    <property type="entry name" value="M13"/>
    <property type="match status" value="1"/>
</dbReference>
<dbReference type="eggNOG" id="KOG3624">
    <property type="taxonomic scope" value="Eukaryota"/>
</dbReference>
<evidence type="ECO:0000256" key="7">
    <source>
        <dbReference type="ARBA" id="ARBA00022833"/>
    </source>
</evidence>
<gene>
    <name evidence="12" type="primary">Dana\GF17991</name>
    <name evidence="12" type="synonym">dana_GLEANR_19251</name>
    <name evidence="12" type="ORF">GF17991</name>
</gene>
<feature type="signal peptide" evidence="9">
    <location>
        <begin position="1"/>
        <end position="17"/>
    </location>
</feature>
<dbReference type="OMA" id="RYFWGDQ"/>
<evidence type="ECO:0000256" key="6">
    <source>
        <dbReference type="ARBA" id="ARBA00022801"/>
    </source>
</evidence>
<dbReference type="MEROPS" id="M13.A06"/>
<evidence type="ECO:0000256" key="9">
    <source>
        <dbReference type="SAM" id="SignalP"/>
    </source>
</evidence>
<dbReference type="InterPro" id="IPR008753">
    <property type="entry name" value="Peptidase_M13_N"/>
</dbReference>
<dbReference type="SMR" id="B3M347"/>
<dbReference type="HOGENOM" id="CLU_006187_4_4_1"/>
<dbReference type="GeneID" id="6500770"/>
<organism evidence="12 13">
    <name type="scientific">Drosophila ananassae</name>
    <name type="common">Fruit fly</name>
    <dbReference type="NCBI Taxonomy" id="7217"/>
    <lineage>
        <taxon>Eukaryota</taxon>
        <taxon>Metazoa</taxon>
        <taxon>Ecdysozoa</taxon>
        <taxon>Arthropoda</taxon>
        <taxon>Hexapoda</taxon>
        <taxon>Insecta</taxon>
        <taxon>Pterygota</taxon>
        <taxon>Neoptera</taxon>
        <taxon>Endopterygota</taxon>
        <taxon>Diptera</taxon>
        <taxon>Brachycera</taxon>
        <taxon>Muscomorpha</taxon>
        <taxon>Ephydroidea</taxon>
        <taxon>Drosophilidae</taxon>
        <taxon>Drosophila</taxon>
        <taxon>Sophophora</taxon>
    </lineage>
</organism>
<evidence type="ECO:0000259" key="10">
    <source>
        <dbReference type="Pfam" id="PF01431"/>
    </source>
</evidence>
<evidence type="ECO:0000313" key="12">
    <source>
        <dbReference type="EMBL" id="EDV42447.1"/>
    </source>
</evidence>
<feature type="chain" id="PRO_5002791809" evidence="9">
    <location>
        <begin position="18"/>
        <end position="681"/>
    </location>
</feature>
<dbReference type="GO" id="GO:0005886">
    <property type="term" value="C:plasma membrane"/>
    <property type="evidence" value="ECO:0007669"/>
    <property type="project" value="UniProtKB-SubCell"/>
</dbReference>
<keyword evidence="6 12" id="KW-0378">Hydrolase</keyword>
<dbReference type="GO" id="GO:0016485">
    <property type="term" value="P:protein processing"/>
    <property type="evidence" value="ECO:0007669"/>
    <property type="project" value="TreeGrafter"/>
</dbReference>
<name>B3M347_DROAN</name>
<evidence type="ECO:0000256" key="3">
    <source>
        <dbReference type="ARBA" id="ARBA00007357"/>
    </source>
</evidence>
<dbReference type="InParanoid" id="B3M347"/>
<dbReference type="GO" id="GO:0046872">
    <property type="term" value="F:metal ion binding"/>
    <property type="evidence" value="ECO:0007669"/>
    <property type="project" value="UniProtKB-KW"/>
</dbReference>
<evidence type="ECO:0000256" key="1">
    <source>
        <dbReference type="ARBA" id="ARBA00001947"/>
    </source>
</evidence>
<dbReference type="PANTHER" id="PTHR11733:SF238">
    <property type="entry name" value="FI07649P-RELATED"/>
    <property type="match status" value="1"/>
</dbReference>
<dbReference type="PRINTS" id="PR00786">
    <property type="entry name" value="NEPRILYSIN"/>
</dbReference>
<dbReference type="FunCoup" id="B3M347">
    <property type="interactions" value="33"/>
</dbReference>
<dbReference type="Gene3D" id="3.40.390.10">
    <property type="entry name" value="Collagenase (Catalytic Domain)"/>
    <property type="match status" value="1"/>
</dbReference>
<keyword evidence="13" id="KW-1185">Reference proteome</keyword>
<dbReference type="InterPro" id="IPR000718">
    <property type="entry name" value="Peptidase_M13"/>
</dbReference>
<comment type="cofactor">
    <cofactor evidence="1">
        <name>Zn(2+)</name>
        <dbReference type="ChEBI" id="CHEBI:29105"/>
    </cofactor>
</comment>
<evidence type="ECO:0000256" key="5">
    <source>
        <dbReference type="ARBA" id="ARBA00022723"/>
    </source>
</evidence>
<evidence type="ECO:0000256" key="4">
    <source>
        <dbReference type="ARBA" id="ARBA00022670"/>
    </source>
</evidence>
<feature type="domain" description="Peptidase M13 N-terminal" evidence="11">
    <location>
        <begin position="57"/>
        <end position="416"/>
    </location>
</feature>
<proteinExistence type="inferred from homology"/>
<accession>B3M347</accession>
<dbReference type="PhylomeDB" id="B3M347"/>
<dbReference type="AlphaFoldDB" id="B3M347"/>
<dbReference type="Proteomes" id="UP000007801">
    <property type="component" value="Unassembled WGS sequence"/>
</dbReference>
<dbReference type="STRING" id="7217.B3M347"/>
<dbReference type="Pfam" id="PF01431">
    <property type="entry name" value="Peptidase_M13"/>
    <property type="match status" value="1"/>
</dbReference>
<dbReference type="PROSITE" id="PS51885">
    <property type="entry name" value="NEPRILYSIN"/>
    <property type="match status" value="1"/>
</dbReference>
<protein>
    <submittedName>
        <fullName evidence="12">Uncharacterized protein</fullName>
    </submittedName>
</protein>
<dbReference type="SUPFAM" id="SSF55486">
    <property type="entry name" value="Metalloproteases ('zincins'), catalytic domain"/>
    <property type="match status" value="1"/>
</dbReference>
<keyword evidence="7" id="KW-0862">Zinc</keyword>
<keyword evidence="8" id="KW-0482">Metalloprotease</keyword>
<keyword evidence="5" id="KW-0479">Metal-binding</keyword>
<reference evidence="12 13" key="1">
    <citation type="journal article" date="2007" name="Nature">
        <title>Evolution of genes and genomes on the Drosophila phylogeny.</title>
        <authorList>
            <consortium name="Drosophila 12 Genomes Consortium"/>
            <person name="Clark A.G."/>
            <person name="Eisen M.B."/>
            <person name="Smith D.R."/>
            <person name="Bergman C.M."/>
            <person name="Oliver B."/>
            <person name="Markow T.A."/>
            <person name="Kaufman T.C."/>
            <person name="Kellis M."/>
            <person name="Gelbart W."/>
            <person name="Iyer V.N."/>
            <person name="Pollard D.A."/>
            <person name="Sackton T.B."/>
            <person name="Larracuente A.M."/>
            <person name="Singh N.D."/>
            <person name="Abad J.P."/>
            <person name="Abt D.N."/>
            <person name="Adryan B."/>
            <person name="Aguade M."/>
            <person name="Akashi H."/>
            <person name="Anderson W.W."/>
            <person name="Aquadro C.F."/>
            <person name="Ardell D.H."/>
            <person name="Arguello R."/>
            <person name="Artieri C.G."/>
            <person name="Barbash D.A."/>
            <person name="Barker D."/>
            <person name="Barsanti P."/>
            <person name="Batterham P."/>
            <person name="Batzoglou S."/>
            <person name="Begun D."/>
            <person name="Bhutkar A."/>
            <person name="Blanco E."/>
            <person name="Bosak S.A."/>
            <person name="Bradley R.K."/>
            <person name="Brand A.D."/>
            <person name="Brent M.R."/>
            <person name="Brooks A.N."/>
            <person name="Brown R.H."/>
            <person name="Butlin R.K."/>
            <person name="Caggese C."/>
            <person name="Calvi B.R."/>
            <person name="Bernardo de Carvalho A."/>
            <person name="Caspi A."/>
            <person name="Castrezana S."/>
            <person name="Celniker S.E."/>
            <person name="Chang J.L."/>
            <person name="Chapple C."/>
            <person name="Chatterji S."/>
            <person name="Chinwalla A."/>
            <person name="Civetta A."/>
            <person name="Clifton S.W."/>
            <person name="Comeron J.M."/>
            <person name="Costello J.C."/>
            <person name="Coyne J.A."/>
            <person name="Daub J."/>
            <person name="David R.G."/>
            <person name="Delcher A.L."/>
            <person name="Delehaunty K."/>
            <person name="Do C.B."/>
            <person name="Ebling H."/>
            <person name="Edwards K."/>
            <person name="Eickbush T."/>
            <person name="Evans J.D."/>
            <person name="Filipski A."/>
            <person name="Findeiss S."/>
            <person name="Freyhult E."/>
            <person name="Fulton L."/>
            <person name="Fulton R."/>
            <person name="Garcia A.C."/>
            <person name="Gardiner A."/>
            <person name="Garfield D.A."/>
            <person name="Garvin B.E."/>
            <person name="Gibson G."/>
            <person name="Gilbert D."/>
            <person name="Gnerre S."/>
            <person name="Godfrey J."/>
            <person name="Good R."/>
            <person name="Gotea V."/>
            <person name="Gravely B."/>
            <person name="Greenberg A.J."/>
            <person name="Griffiths-Jones S."/>
            <person name="Gross S."/>
            <person name="Guigo R."/>
            <person name="Gustafson E.A."/>
            <person name="Haerty W."/>
            <person name="Hahn M.W."/>
            <person name="Halligan D.L."/>
            <person name="Halpern A.L."/>
            <person name="Halter G.M."/>
            <person name="Han M.V."/>
            <person name="Heger A."/>
            <person name="Hillier L."/>
            <person name="Hinrichs A.S."/>
            <person name="Holmes I."/>
            <person name="Hoskins R.A."/>
            <person name="Hubisz M.J."/>
            <person name="Hultmark D."/>
            <person name="Huntley M.A."/>
            <person name="Jaffe D.B."/>
            <person name="Jagadeeshan S."/>
            <person name="Jeck W.R."/>
            <person name="Johnson J."/>
            <person name="Jones C.D."/>
            <person name="Jordan W.C."/>
            <person name="Karpen G.H."/>
            <person name="Kataoka E."/>
            <person name="Keightley P.D."/>
            <person name="Kheradpour P."/>
            <person name="Kirkness E.F."/>
            <person name="Koerich L.B."/>
            <person name="Kristiansen K."/>
            <person name="Kudrna D."/>
            <person name="Kulathinal R.J."/>
            <person name="Kumar S."/>
            <person name="Kwok R."/>
            <person name="Lander E."/>
            <person name="Langley C.H."/>
            <person name="Lapoint R."/>
            <person name="Lazzaro B.P."/>
            <person name="Lee S.J."/>
            <person name="Levesque L."/>
            <person name="Li R."/>
            <person name="Lin C.F."/>
            <person name="Lin M.F."/>
            <person name="Lindblad-Toh K."/>
            <person name="Llopart A."/>
            <person name="Long M."/>
            <person name="Low L."/>
            <person name="Lozovsky E."/>
            <person name="Lu J."/>
            <person name="Luo M."/>
            <person name="Machado C.A."/>
            <person name="Makalowski W."/>
            <person name="Marzo M."/>
            <person name="Matsuda M."/>
            <person name="Matzkin L."/>
            <person name="McAllister B."/>
            <person name="McBride C.S."/>
            <person name="McKernan B."/>
            <person name="McKernan K."/>
            <person name="Mendez-Lago M."/>
            <person name="Minx P."/>
            <person name="Mollenhauer M.U."/>
            <person name="Montooth K."/>
            <person name="Mount S.M."/>
            <person name="Mu X."/>
            <person name="Myers E."/>
            <person name="Negre B."/>
            <person name="Newfeld S."/>
            <person name="Nielsen R."/>
            <person name="Noor M.A."/>
            <person name="O'Grady P."/>
            <person name="Pachter L."/>
            <person name="Papaceit M."/>
            <person name="Parisi M.J."/>
            <person name="Parisi M."/>
            <person name="Parts L."/>
            <person name="Pedersen J.S."/>
            <person name="Pesole G."/>
            <person name="Phillippy A.M."/>
            <person name="Ponting C.P."/>
            <person name="Pop M."/>
            <person name="Porcelli D."/>
            <person name="Powell J.R."/>
            <person name="Prohaska S."/>
            <person name="Pruitt K."/>
            <person name="Puig M."/>
            <person name="Quesneville H."/>
            <person name="Ram K.R."/>
            <person name="Rand D."/>
            <person name="Rasmussen M.D."/>
            <person name="Reed L.K."/>
            <person name="Reenan R."/>
            <person name="Reily A."/>
            <person name="Remington K.A."/>
            <person name="Rieger T.T."/>
            <person name="Ritchie M.G."/>
            <person name="Robin C."/>
            <person name="Rogers Y.H."/>
            <person name="Rohde C."/>
            <person name="Rozas J."/>
            <person name="Rubenfield M.J."/>
            <person name="Ruiz A."/>
            <person name="Russo S."/>
            <person name="Salzberg S.L."/>
            <person name="Sanchez-Gracia A."/>
            <person name="Saranga D.J."/>
            <person name="Sato H."/>
            <person name="Schaeffer S.W."/>
            <person name="Schatz M.C."/>
            <person name="Schlenke T."/>
            <person name="Schwartz R."/>
            <person name="Segarra C."/>
            <person name="Singh R.S."/>
            <person name="Sirot L."/>
            <person name="Sirota M."/>
            <person name="Sisneros N.B."/>
            <person name="Smith C.D."/>
            <person name="Smith T.F."/>
            <person name="Spieth J."/>
            <person name="Stage D.E."/>
            <person name="Stark A."/>
            <person name="Stephan W."/>
            <person name="Strausberg R.L."/>
            <person name="Strempel S."/>
            <person name="Sturgill D."/>
            <person name="Sutton G."/>
            <person name="Sutton G.G."/>
            <person name="Tao W."/>
            <person name="Teichmann S."/>
            <person name="Tobari Y.N."/>
            <person name="Tomimura Y."/>
            <person name="Tsolas J.M."/>
            <person name="Valente V.L."/>
            <person name="Venter E."/>
            <person name="Venter J.C."/>
            <person name="Vicario S."/>
            <person name="Vieira F.G."/>
            <person name="Vilella A.J."/>
            <person name="Villasante A."/>
            <person name="Walenz B."/>
            <person name="Wang J."/>
            <person name="Wasserman M."/>
            <person name="Watts T."/>
            <person name="Wilson D."/>
            <person name="Wilson R.K."/>
            <person name="Wing R.A."/>
            <person name="Wolfner M.F."/>
            <person name="Wong A."/>
            <person name="Wong G.K."/>
            <person name="Wu C.I."/>
            <person name="Wu G."/>
            <person name="Yamamoto D."/>
            <person name="Yang H.P."/>
            <person name="Yang S.P."/>
            <person name="Yorke J.A."/>
            <person name="Yoshida K."/>
            <person name="Zdobnov E."/>
            <person name="Zhang P."/>
            <person name="Zhang Y."/>
            <person name="Zimin A.V."/>
            <person name="Baldwin J."/>
            <person name="Abdouelleil A."/>
            <person name="Abdulkadir J."/>
            <person name="Abebe A."/>
            <person name="Abera B."/>
            <person name="Abreu J."/>
            <person name="Acer S.C."/>
            <person name="Aftuck L."/>
            <person name="Alexander A."/>
            <person name="An P."/>
            <person name="Anderson E."/>
            <person name="Anderson S."/>
            <person name="Arachi H."/>
            <person name="Azer M."/>
            <person name="Bachantsang P."/>
            <person name="Barry A."/>
            <person name="Bayul T."/>
            <person name="Berlin A."/>
            <person name="Bessette D."/>
            <person name="Bloom T."/>
            <person name="Blye J."/>
            <person name="Boguslavskiy L."/>
            <person name="Bonnet C."/>
            <person name="Boukhgalter B."/>
            <person name="Bourzgui I."/>
            <person name="Brown A."/>
            <person name="Cahill P."/>
            <person name="Channer S."/>
            <person name="Cheshatsang Y."/>
            <person name="Chuda L."/>
            <person name="Citroen M."/>
            <person name="Collymore A."/>
            <person name="Cooke P."/>
            <person name="Costello M."/>
            <person name="D'Aco K."/>
            <person name="Daza R."/>
            <person name="De Haan G."/>
            <person name="DeGray S."/>
            <person name="DeMaso C."/>
            <person name="Dhargay N."/>
            <person name="Dooley K."/>
            <person name="Dooley E."/>
            <person name="Doricent M."/>
            <person name="Dorje P."/>
            <person name="Dorjee K."/>
            <person name="Dupes A."/>
            <person name="Elong R."/>
            <person name="Falk J."/>
            <person name="Farina A."/>
            <person name="Faro S."/>
            <person name="Ferguson D."/>
            <person name="Fisher S."/>
            <person name="Foley C.D."/>
            <person name="Franke A."/>
            <person name="Friedrich D."/>
            <person name="Gadbois L."/>
            <person name="Gearin G."/>
            <person name="Gearin C.R."/>
            <person name="Giannoukos G."/>
            <person name="Goode T."/>
            <person name="Graham J."/>
            <person name="Grandbois E."/>
            <person name="Grewal S."/>
            <person name="Gyaltsen K."/>
            <person name="Hafez N."/>
            <person name="Hagos B."/>
            <person name="Hall J."/>
            <person name="Henson C."/>
            <person name="Hollinger A."/>
            <person name="Honan T."/>
            <person name="Huard M.D."/>
            <person name="Hughes L."/>
            <person name="Hurhula B."/>
            <person name="Husby M.E."/>
            <person name="Kamat A."/>
            <person name="Kanga B."/>
            <person name="Kashin S."/>
            <person name="Khazanovich D."/>
            <person name="Kisner P."/>
            <person name="Lance K."/>
            <person name="Lara M."/>
            <person name="Lee W."/>
            <person name="Lennon N."/>
            <person name="Letendre F."/>
            <person name="LeVine R."/>
            <person name="Lipovsky A."/>
            <person name="Liu X."/>
            <person name="Liu J."/>
            <person name="Liu S."/>
            <person name="Lokyitsang T."/>
            <person name="Lokyitsang Y."/>
            <person name="Lubonja R."/>
            <person name="Lui A."/>
            <person name="MacDonald P."/>
            <person name="Magnisalis V."/>
            <person name="Maru K."/>
            <person name="Matthews C."/>
            <person name="McCusker W."/>
            <person name="McDonough S."/>
            <person name="Mehta T."/>
            <person name="Meldrim J."/>
            <person name="Meneus L."/>
            <person name="Mihai O."/>
            <person name="Mihalev A."/>
            <person name="Mihova T."/>
            <person name="Mittelman R."/>
            <person name="Mlenga V."/>
            <person name="Montmayeur A."/>
            <person name="Mulrain L."/>
            <person name="Navidi A."/>
            <person name="Naylor J."/>
            <person name="Negash T."/>
            <person name="Nguyen T."/>
            <person name="Nguyen N."/>
            <person name="Nicol R."/>
            <person name="Norbu C."/>
            <person name="Norbu N."/>
            <person name="Novod N."/>
            <person name="O'Neill B."/>
            <person name="Osman S."/>
            <person name="Markiewicz E."/>
            <person name="Oyono O.L."/>
            <person name="Patti C."/>
            <person name="Phunkhang P."/>
            <person name="Pierre F."/>
            <person name="Priest M."/>
            <person name="Raghuraman S."/>
            <person name="Rege F."/>
            <person name="Reyes R."/>
            <person name="Rise C."/>
            <person name="Rogov P."/>
            <person name="Ross K."/>
            <person name="Ryan E."/>
            <person name="Settipalli S."/>
            <person name="Shea T."/>
            <person name="Sherpa N."/>
            <person name="Shi L."/>
            <person name="Shih D."/>
            <person name="Sparrow T."/>
            <person name="Spaulding J."/>
            <person name="Stalker J."/>
            <person name="Stange-Thomann N."/>
            <person name="Stavropoulos S."/>
            <person name="Stone C."/>
            <person name="Strader C."/>
            <person name="Tesfaye S."/>
            <person name="Thomson T."/>
            <person name="Thoulutsang Y."/>
            <person name="Thoulutsang D."/>
            <person name="Topham K."/>
            <person name="Topping I."/>
            <person name="Tsamla T."/>
            <person name="Vassiliev H."/>
            <person name="Vo A."/>
            <person name="Wangchuk T."/>
            <person name="Wangdi T."/>
            <person name="Weiand M."/>
            <person name="Wilkinson J."/>
            <person name="Wilson A."/>
            <person name="Yadav S."/>
            <person name="Young G."/>
            <person name="Yu Q."/>
            <person name="Zembek L."/>
            <person name="Zhong D."/>
            <person name="Zimmer A."/>
            <person name="Zwirko Z."/>
            <person name="Jaffe D.B."/>
            <person name="Alvarez P."/>
            <person name="Brockman W."/>
            <person name="Butler J."/>
            <person name="Chin C."/>
            <person name="Gnerre S."/>
            <person name="Grabherr M."/>
            <person name="Kleber M."/>
            <person name="Mauceli E."/>
            <person name="MacCallum I."/>
        </authorList>
    </citation>
    <scope>NUCLEOTIDE SEQUENCE [LARGE SCALE GENOMIC DNA]</scope>
    <source>
        <strain evidence="13">Tucson 14024-0371.13</strain>
    </source>
</reference>
<dbReference type="OrthoDB" id="6475849at2759"/>
<dbReference type="InterPro" id="IPR024079">
    <property type="entry name" value="MetalloPept_cat_dom_sf"/>
</dbReference>
<evidence type="ECO:0000259" key="11">
    <source>
        <dbReference type="Pfam" id="PF05649"/>
    </source>
</evidence>
<dbReference type="Pfam" id="PF05649">
    <property type="entry name" value="Peptidase_M13_N"/>
    <property type="match status" value="1"/>
</dbReference>
<sequence length="681" mass="78505">MISRLWWLLILQVPILALPTDTENVFADDLTSEYAKQIITAAKVAGIKGMMKPEVAPCDNFFEYACGNWNHQNPALLLERPMTDTFQLLSDGFNRRLQRLLRSQTLQSELEKKIQRFFLSCSIANRDDVLYKVALENVYREFGEMPAVVGAQWNSSAFNWWRTEAQIHQKYAKGLIFGVEIMHDIRNTSINRVYLSSPDRPGAGLKDSPLFKILEEASIAKDLQNYLGVGAKEANDIAKNLYIFEGKLFEGDSSISFEDGHSFYSMAELEEKYISYLNFTEYFGLIFGEGNIPEKLYVYNDEFLDNALALIKNTPSATQANYILWHLLEEYLVDSNDKDLSKWCVGQTKKYFGQLTDHLVYKRYRSSKAEEEVLSVWEEIRGIFREHLKGDKLDWITNATRQLAIKKLDSMELNISSYDSVDFDKLFGPVEIDIHNYVANIQHLLSAKAMETVEKLKIPGSSIDAPETLSFTPAYNIQENSITIPVALLQPRYFWSAEYPEALKYATLGYLIGHEMVHGFDDSGRSFDASGNLAPWWDIKSRYEFEERRKCFQAQYHAYKYGGSKLPETENQAENIADNAGVKFAYIAYEKWLGQQTEERKEREIMKGLDLNSRQLFFLGYAQLWCDDVHKLIRSTLAKNDEHAPSRYRVIGSLSNFQEFSWVYNCSQEAPMDPEYKCAIY</sequence>
<dbReference type="GO" id="GO:0004222">
    <property type="term" value="F:metalloendopeptidase activity"/>
    <property type="evidence" value="ECO:0007669"/>
    <property type="project" value="InterPro"/>
</dbReference>
<keyword evidence="9" id="KW-0732">Signal</keyword>
<evidence type="ECO:0000256" key="2">
    <source>
        <dbReference type="ARBA" id="ARBA00004401"/>
    </source>
</evidence>
<dbReference type="Gene3D" id="1.10.1380.10">
    <property type="entry name" value="Neutral endopeptidase , domain2"/>
    <property type="match status" value="1"/>
</dbReference>
<keyword evidence="4" id="KW-0645">Protease</keyword>
<comment type="similarity">
    <text evidence="3">Belongs to the peptidase M13 family.</text>
</comment>
<evidence type="ECO:0000256" key="8">
    <source>
        <dbReference type="ARBA" id="ARBA00023049"/>
    </source>
</evidence>
<dbReference type="EMBL" id="CH902617">
    <property type="protein sequence ID" value="EDV42447.1"/>
    <property type="molecule type" value="Genomic_DNA"/>
</dbReference>
<dbReference type="InterPro" id="IPR018497">
    <property type="entry name" value="Peptidase_M13_C"/>
</dbReference>
<dbReference type="PANTHER" id="PTHR11733">
    <property type="entry name" value="ZINC METALLOPROTEASE FAMILY M13 NEPRILYSIN-RELATED"/>
    <property type="match status" value="1"/>
</dbReference>
<dbReference type="KEGG" id="dan:6500770"/>
<evidence type="ECO:0000313" key="13">
    <source>
        <dbReference type="Proteomes" id="UP000007801"/>
    </source>
</evidence>
<feature type="domain" description="Peptidase M13 C-terminal" evidence="10">
    <location>
        <begin position="475"/>
        <end position="679"/>
    </location>
</feature>
<comment type="subcellular location">
    <subcellularLocation>
        <location evidence="2">Cell membrane</location>
        <topology evidence="2">Single-pass type II membrane protein</topology>
    </subcellularLocation>
</comment>